<dbReference type="InterPro" id="IPR050784">
    <property type="entry name" value="IAP"/>
</dbReference>
<dbReference type="PANTHER" id="PTHR10044:SF139">
    <property type="entry name" value="DEATH-ASSOCIATED INHIBITOR OF APOPTOSIS 2"/>
    <property type="match status" value="1"/>
</dbReference>
<dbReference type="SUPFAM" id="SSF57924">
    <property type="entry name" value="Inhibitor of apoptosis (IAP) repeat"/>
    <property type="match status" value="1"/>
</dbReference>
<dbReference type="CDD" id="cd00022">
    <property type="entry name" value="BIR"/>
    <property type="match status" value="1"/>
</dbReference>
<evidence type="ECO:0000313" key="2">
    <source>
        <dbReference type="EMBL" id="KAI6656981.1"/>
    </source>
</evidence>
<dbReference type="EMBL" id="JAKMXF010000133">
    <property type="protein sequence ID" value="KAI6656981.1"/>
    <property type="molecule type" value="Genomic_DNA"/>
</dbReference>
<feature type="compositionally biased region" description="Polar residues" evidence="1">
    <location>
        <begin position="154"/>
        <end position="166"/>
    </location>
</feature>
<gene>
    <name evidence="2" type="ORF">LOD99_16282</name>
</gene>
<dbReference type="AlphaFoldDB" id="A0AAV7K9K3"/>
<proteinExistence type="predicted"/>
<dbReference type="GO" id="GO:0005634">
    <property type="term" value="C:nucleus"/>
    <property type="evidence" value="ECO:0007669"/>
    <property type="project" value="TreeGrafter"/>
</dbReference>
<dbReference type="PANTHER" id="PTHR10044">
    <property type="entry name" value="INHIBITOR OF APOPTOSIS"/>
    <property type="match status" value="1"/>
</dbReference>
<protein>
    <submittedName>
        <fullName evidence="2">Apoptosis 1 inhibitor</fullName>
    </submittedName>
</protein>
<dbReference type="SMART" id="SM00238">
    <property type="entry name" value="BIR"/>
    <property type="match status" value="1"/>
</dbReference>
<dbReference type="GO" id="GO:0061630">
    <property type="term" value="F:ubiquitin protein ligase activity"/>
    <property type="evidence" value="ECO:0007669"/>
    <property type="project" value="TreeGrafter"/>
</dbReference>
<dbReference type="GO" id="GO:0051726">
    <property type="term" value="P:regulation of cell cycle"/>
    <property type="evidence" value="ECO:0007669"/>
    <property type="project" value="TreeGrafter"/>
</dbReference>
<dbReference type="Pfam" id="PF00653">
    <property type="entry name" value="BIR"/>
    <property type="match status" value="1"/>
</dbReference>
<dbReference type="GO" id="GO:0005737">
    <property type="term" value="C:cytoplasm"/>
    <property type="evidence" value="ECO:0007669"/>
    <property type="project" value="TreeGrafter"/>
</dbReference>
<evidence type="ECO:0000256" key="1">
    <source>
        <dbReference type="SAM" id="MobiDB-lite"/>
    </source>
</evidence>
<organism evidence="2 3">
    <name type="scientific">Oopsacas minuta</name>
    <dbReference type="NCBI Taxonomy" id="111878"/>
    <lineage>
        <taxon>Eukaryota</taxon>
        <taxon>Metazoa</taxon>
        <taxon>Porifera</taxon>
        <taxon>Hexactinellida</taxon>
        <taxon>Hexasterophora</taxon>
        <taxon>Lyssacinosida</taxon>
        <taxon>Leucopsacidae</taxon>
        <taxon>Oopsacas</taxon>
    </lineage>
</organism>
<evidence type="ECO:0000313" key="3">
    <source>
        <dbReference type="Proteomes" id="UP001165289"/>
    </source>
</evidence>
<accession>A0AAV7K9K3</accession>
<dbReference type="GO" id="GO:0043027">
    <property type="term" value="F:cysteine-type endopeptidase inhibitor activity involved in apoptotic process"/>
    <property type="evidence" value="ECO:0007669"/>
    <property type="project" value="TreeGrafter"/>
</dbReference>
<dbReference type="PROSITE" id="PS50143">
    <property type="entry name" value="BIR_REPEAT_2"/>
    <property type="match status" value="1"/>
</dbReference>
<dbReference type="InterPro" id="IPR001370">
    <property type="entry name" value="BIR_rpt"/>
</dbReference>
<feature type="region of interest" description="Disordered" evidence="1">
    <location>
        <begin position="90"/>
        <end position="118"/>
    </location>
</feature>
<sequence>MTSESKYKDYETTEQRRRSFQNYPKSYPTIQRLVEAGFFYVGVTTEDDDCQCYSCGVKLFNWAEKDDPMKEHRKFRPNCKVVKLTNNPESMASGATWGSPSAKYSPNNSDIPHSDPAHPVPLPHPLFYSPILLSTQSKQQLYADLNVINHVPSKTSSKESMYSAYQQEKPPDEEPNTIVQSPSQYMQSHLYEANRPNVYNTSQGDVPPLSPRAGIHQKTPSAVRLPIQSDCYPDSSQPTYYKPPHGPQLGLCRTSPARIDSLRTGPLQSNGSDNLMYSTVTNGGGYRPQYSFINENYALRTPITPTYSQQFLARPSNGSSYYPNY</sequence>
<dbReference type="GO" id="GO:0043066">
    <property type="term" value="P:negative regulation of apoptotic process"/>
    <property type="evidence" value="ECO:0007669"/>
    <property type="project" value="TreeGrafter"/>
</dbReference>
<comment type="caution">
    <text evidence="2">The sequence shown here is derived from an EMBL/GenBank/DDBJ whole genome shotgun (WGS) entry which is preliminary data.</text>
</comment>
<feature type="region of interest" description="Disordered" evidence="1">
    <location>
        <begin position="154"/>
        <end position="179"/>
    </location>
</feature>
<dbReference type="Proteomes" id="UP001165289">
    <property type="component" value="Unassembled WGS sequence"/>
</dbReference>
<dbReference type="GO" id="GO:0031398">
    <property type="term" value="P:positive regulation of protein ubiquitination"/>
    <property type="evidence" value="ECO:0007669"/>
    <property type="project" value="TreeGrafter"/>
</dbReference>
<dbReference type="Gene3D" id="1.10.1170.10">
    <property type="entry name" value="Inhibitor Of Apoptosis Protein (2mihbC-IAP-1), Chain A"/>
    <property type="match status" value="1"/>
</dbReference>
<feature type="compositionally biased region" description="Polar residues" evidence="1">
    <location>
        <begin position="96"/>
        <end position="111"/>
    </location>
</feature>
<name>A0AAV7K9K3_9METZ</name>
<keyword evidence="3" id="KW-1185">Reference proteome</keyword>
<reference evidence="2 3" key="1">
    <citation type="journal article" date="2023" name="BMC Biol.">
        <title>The compact genome of the sponge Oopsacas minuta (Hexactinellida) is lacking key metazoan core genes.</title>
        <authorList>
            <person name="Santini S."/>
            <person name="Schenkelaars Q."/>
            <person name="Jourda C."/>
            <person name="Duchesne M."/>
            <person name="Belahbib H."/>
            <person name="Rocher C."/>
            <person name="Selva M."/>
            <person name="Riesgo A."/>
            <person name="Vervoort M."/>
            <person name="Leys S.P."/>
            <person name="Kodjabachian L."/>
            <person name="Le Bivic A."/>
            <person name="Borchiellini C."/>
            <person name="Claverie J.M."/>
            <person name="Renard E."/>
        </authorList>
    </citation>
    <scope>NUCLEOTIDE SEQUENCE [LARGE SCALE GENOMIC DNA]</scope>
    <source>
        <strain evidence="2">SPO-2</strain>
    </source>
</reference>